<accession>A0A6B9ZF12</accession>
<gene>
    <name evidence="2" type="ORF">GWR21_09115</name>
</gene>
<dbReference type="AlphaFoldDB" id="A0A6B9ZF12"/>
<dbReference type="KEGG" id="chih:GWR21_09115"/>
<name>A0A6B9ZF12_9BACT</name>
<reference evidence="2 3" key="1">
    <citation type="submission" date="2020-01" db="EMBL/GenBank/DDBJ databases">
        <title>Complete genome sequence of Chitinophaga sp. H33E-04 isolated from quinoa roots.</title>
        <authorList>
            <person name="Weon H.-Y."/>
            <person name="Lee S.A."/>
        </authorList>
    </citation>
    <scope>NUCLEOTIDE SEQUENCE [LARGE SCALE GENOMIC DNA]</scope>
    <source>
        <strain evidence="2 3">H33E-04</strain>
    </source>
</reference>
<protein>
    <submittedName>
        <fullName evidence="2">NAD(P)H-binding protein</fullName>
    </submittedName>
</protein>
<evidence type="ECO:0000313" key="2">
    <source>
        <dbReference type="EMBL" id="QHS59745.1"/>
    </source>
</evidence>
<dbReference type="Gene3D" id="3.40.50.720">
    <property type="entry name" value="NAD(P)-binding Rossmann-like Domain"/>
    <property type="match status" value="1"/>
</dbReference>
<dbReference type="PANTHER" id="PTHR43781:SF1">
    <property type="entry name" value="SACCHAROPINE DEHYDROGENASE"/>
    <property type="match status" value="1"/>
</dbReference>
<evidence type="ECO:0000259" key="1">
    <source>
        <dbReference type="Pfam" id="PF03435"/>
    </source>
</evidence>
<dbReference type="Proteomes" id="UP000476411">
    <property type="component" value="Chromosome"/>
</dbReference>
<dbReference type="RefSeq" id="WP_162331440.1">
    <property type="nucleotide sequence ID" value="NZ_CP048113.1"/>
</dbReference>
<dbReference type="SUPFAM" id="SSF51735">
    <property type="entry name" value="NAD(P)-binding Rossmann-fold domains"/>
    <property type="match status" value="1"/>
</dbReference>
<dbReference type="EMBL" id="CP048113">
    <property type="protein sequence ID" value="QHS59745.1"/>
    <property type="molecule type" value="Genomic_DNA"/>
</dbReference>
<keyword evidence="3" id="KW-1185">Reference proteome</keyword>
<proteinExistence type="predicted"/>
<evidence type="ECO:0000313" key="3">
    <source>
        <dbReference type="Proteomes" id="UP000476411"/>
    </source>
</evidence>
<dbReference type="Pfam" id="PF03435">
    <property type="entry name" value="Sacchrp_dh_NADP"/>
    <property type="match status" value="1"/>
</dbReference>
<sequence length="355" mass="38825">MQRNNILLYGANGYTGELIARYAAQYGLQPILAGRNKAAVEALAKELQLPFRIVELHDSNALKNALEDIALVIQAAGPYHITAQPMIDACIATHTHYIDLNGDLDVFELLQGYDQAAKNSGIMVLPGAGFDVVPTDCLALYLKEQLPDAHELTISFAVIGSALSRGTSISTLHKLGTPGAIRKAGKIVYEPMGKKGMSVRFPGYRKPVFVMSIPWGDISTAWYSTGIPNITTYTAINKFAWYFLKGQSVFNWLLKTSFMRSIIMGILKMQSAGPDQNIRDKATSHIRGKVINKNGACVEACMETPEAYSLTAFTILVIARKIINGEYKPGYQTPASAYGADLIMEIDGVKRTLLK</sequence>
<dbReference type="PANTHER" id="PTHR43781">
    <property type="entry name" value="SACCHAROPINE DEHYDROGENASE"/>
    <property type="match status" value="1"/>
</dbReference>
<feature type="domain" description="Saccharopine dehydrogenase NADP binding" evidence="1">
    <location>
        <begin position="6"/>
        <end position="124"/>
    </location>
</feature>
<organism evidence="2 3">
    <name type="scientific">Chitinophaga agri</name>
    <dbReference type="NCBI Taxonomy" id="2703787"/>
    <lineage>
        <taxon>Bacteria</taxon>
        <taxon>Pseudomonadati</taxon>
        <taxon>Bacteroidota</taxon>
        <taxon>Chitinophagia</taxon>
        <taxon>Chitinophagales</taxon>
        <taxon>Chitinophagaceae</taxon>
        <taxon>Chitinophaga</taxon>
    </lineage>
</organism>
<dbReference type="InterPro" id="IPR036291">
    <property type="entry name" value="NAD(P)-bd_dom_sf"/>
</dbReference>
<dbReference type="InterPro" id="IPR005097">
    <property type="entry name" value="Sacchrp_dh_NADP-bd"/>
</dbReference>